<accession>A0ABS0NBP1</accession>
<reference evidence="9 10" key="1">
    <citation type="submission" date="2020-09" db="EMBL/GenBank/DDBJ databases">
        <title>Eikenella S3660 sp. nov., isolated from a throat swab.</title>
        <authorList>
            <person name="Buhl M."/>
        </authorList>
    </citation>
    <scope>NUCLEOTIDE SEQUENCE [LARGE SCALE GENOMIC DNA]</scope>
    <source>
        <strain evidence="9 10">S3360</strain>
    </source>
</reference>
<dbReference type="InterPro" id="IPR020846">
    <property type="entry name" value="MFS_dom"/>
</dbReference>
<keyword evidence="3" id="KW-1003">Cell membrane</keyword>
<comment type="subcellular location">
    <subcellularLocation>
        <location evidence="1">Cell membrane</location>
        <topology evidence="1">Multi-pass membrane protein</topology>
    </subcellularLocation>
</comment>
<dbReference type="InterPro" id="IPR011701">
    <property type="entry name" value="MFS"/>
</dbReference>
<evidence type="ECO:0000256" key="1">
    <source>
        <dbReference type="ARBA" id="ARBA00004651"/>
    </source>
</evidence>
<gene>
    <name evidence="9" type="ORF">H9Q10_08525</name>
</gene>
<feature type="transmembrane region" description="Helical" evidence="7">
    <location>
        <begin position="7"/>
        <end position="32"/>
    </location>
</feature>
<dbReference type="InterPro" id="IPR036259">
    <property type="entry name" value="MFS_trans_sf"/>
</dbReference>
<feature type="transmembrane region" description="Helical" evidence="7">
    <location>
        <begin position="134"/>
        <end position="154"/>
    </location>
</feature>
<dbReference type="Gene3D" id="1.20.1250.20">
    <property type="entry name" value="MFS general substrate transporter like domains"/>
    <property type="match status" value="1"/>
</dbReference>
<feature type="transmembrane region" description="Helical" evidence="7">
    <location>
        <begin position="347"/>
        <end position="370"/>
    </location>
</feature>
<dbReference type="InterPro" id="IPR050171">
    <property type="entry name" value="MFS_Transporters"/>
</dbReference>
<feature type="transmembrane region" description="Helical" evidence="7">
    <location>
        <begin position="166"/>
        <end position="188"/>
    </location>
</feature>
<dbReference type="Proteomes" id="UP000768471">
    <property type="component" value="Unassembled WGS sequence"/>
</dbReference>
<protein>
    <submittedName>
        <fullName evidence="9">MFS transporter</fullName>
    </submittedName>
</protein>
<evidence type="ECO:0000256" key="2">
    <source>
        <dbReference type="ARBA" id="ARBA00022448"/>
    </source>
</evidence>
<feature type="transmembrane region" description="Helical" evidence="7">
    <location>
        <begin position="76"/>
        <end position="95"/>
    </location>
</feature>
<feature type="domain" description="Major facilitator superfamily (MFS) profile" evidence="8">
    <location>
        <begin position="5"/>
        <end position="401"/>
    </location>
</feature>
<keyword evidence="4 7" id="KW-0812">Transmembrane</keyword>
<keyword evidence="5 7" id="KW-1133">Transmembrane helix</keyword>
<keyword evidence="6 7" id="KW-0472">Membrane</keyword>
<dbReference type="CDD" id="cd06174">
    <property type="entry name" value="MFS"/>
    <property type="match status" value="1"/>
</dbReference>
<keyword evidence="10" id="KW-1185">Reference proteome</keyword>
<evidence type="ECO:0000313" key="9">
    <source>
        <dbReference type="EMBL" id="MBH5329711.1"/>
    </source>
</evidence>
<organism evidence="9 10">
    <name type="scientific">Eikenella glucosivorans</name>
    <dbReference type="NCBI Taxonomy" id="2766967"/>
    <lineage>
        <taxon>Bacteria</taxon>
        <taxon>Pseudomonadati</taxon>
        <taxon>Pseudomonadota</taxon>
        <taxon>Betaproteobacteria</taxon>
        <taxon>Neisseriales</taxon>
        <taxon>Neisseriaceae</taxon>
        <taxon>Eikenella</taxon>
    </lineage>
</organism>
<evidence type="ECO:0000256" key="3">
    <source>
        <dbReference type="ARBA" id="ARBA00022475"/>
    </source>
</evidence>
<evidence type="ECO:0000259" key="8">
    <source>
        <dbReference type="PROSITE" id="PS50850"/>
    </source>
</evidence>
<dbReference type="SUPFAM" id="SSF103473">
    <property type="entry name" value="MFS general substrate transporter"/>
    <property type="match status" value="1"/>
</dbReference>
<evidence type="ECO:0000256" key="4">
    <source>
        <dbReference type="ARBA" id="ARBA00022692"/>
    </source>
</evidence>
<dbReference type="PANTHER" id="PTHR23517">
    <property type="entry name" value="RESISTANCE PROTEIN MDTM, PUTATIVE-RELATED-RELATED"/>
    <property type="match status" value="1"/>
</dbReference>
<dbReference type="PANTHER" id="PTHR23517:SF3">
    <property type="entry name" value="INTEGRAL MEMBRANE TRANSPORT PROTEIN"/>
    <property type="match status" value="1"/>
</dbReference>
<dbReference type="RefSeq" id="WP_197903542.1">
    <property type="nucleotide sequence ID" value="NZ_JACSGR010000006.1"/>
</dbReference>
<feature type="transmembrane region" description="Helical" evidence="7">
    <location>
        <begin position="288"/>
        <end position="305"/>
    </location>
</feature>
<evidence type="ECO:0000313" key="10">
    <source>
        <dbReference type="Proteomes" id="UP000768471"/>
    </source>
</evidence>
<feature type="transmembrane region" description="Helical" evidence="7">
    <location>
        <begin position="311"/>
        <end position="335"/>
    </location>
</feature>
<sequence length="401" mass="41821">MHTNFRWFVALVMFIVTASTSLLLIAPVTVVGSIAQSSGMAPPTIITIAMSTFNLFIVAAVMLGGMLVDKFGVNKIYIGGLLLAIAGNMVGLMAGNSPVGLFVSRALQGLGTGPIMVSVAVLSHQWFKENEHGIVAGLQGMAVSVGIAAGFLLVPRLVEASGGNWTQSYLTLSAINALGIALTVAVMLGPKPAAVQHAGAAPDADAPPPEKFKMLQPLVIVGGLCFFGGTWLQQSVNSIGSSFIGDELHMGQLAGADLMFYYAIAFAIGSPISGFISGMLLKGKKDNLVLAAAFAVSAVFSYLIVNWTDTAGLIACLIVLGVFQSFVNPVVMSFITKSYPPHIIGRVAGFSMTFSFVAGILSPIACSWIYNLTKTYSASFLFMVGVSIVGILLGLKLKKAA</sequence>
<feature type="transmembrane region" description="Helical" evidence="7">
    <location>
        <begin position="44"/>
        <end position="64"/>
    </location>
</feature>
<dbReference type="Pfam" id="PF07690">
    <property type="entry name" value="MFS_1"/>
    <property type="match status" value="1"/>
</dbReference>
<feature type="transmembrane region" description="Helical" evidence="7">
    <location>
        <begin position="259"/>
        <end position="281"/>
    </location>
</feature>
<proteinExistence type="predicted"/>
<keyword evidence="2" id="KW-0813">Transport</keyword>
<evidence type="ECO:0000256" key="5">
    <source>
        <dbReference type="ARBA" id="ARBA00022989"/>
    </source>
</evidence>
<dbReference type="EMBL" id="JACSGR010000006">
    <property type="protein sequence ID" value="MBH5329711.1"/>
    <property type="molecule type" value="Genomic_DNA"/>
</dbReference>
<feature type="transmembrane region" description="Helical" evidence="7">
    <location>
        <begin position="376"/>
        <end position="395"/>
    </location>
</feature>
<evidence type="ECO:0000256" key="6">
    <source>
        <dbReference type="ARBA" id="ARBA00023136"/>
    </source>
</evidence>
<name>A0ABS0NBP1_9NEIS</name>
<comment type="caution">
    <text evidence="9">The sequence shown here is derived from an EMBL/GenBank/DDBJ whole genome shotgun (WGS) entry which is preliminary data.</text>
</comment>
<evidence type="ECO:0000256" key="7">
    <source>
        <dbReference type="SAM" id="Phobius"/>
    </source>
</evidence>
<dbReference type="PROSITE" id="PS50850">
    <property type="entry name" value="MFS"/>
    <property type="match status" value="1"/>
</dbReference>